<keyword evidence="6 9" id="KW-0472">Membrane</keyword>
<dbReference type="EMBL" id="OP273954">
    <property type="protein sequence ID" value="UZG65695.1"/>
    <property type="molecule type" value="Genomic_DNA"/>
</dbReference>
<dbReference type="GO" id="GO:0009060">
    <property type="term" value="P:aerobic respiration"/>
    <property type="evidence" value="ECO:0007669"/>
    <property type="project" value="TreeGrafter"/>
</dbReference>
<comment type="catalytic activity">
    <reaction evidence="8">
        <text>a ubiquinone + NADH + 5 H(+)(in) = a ubiquinol + NAD(+) + 4 H(+)(out)</text>
        <dbReference type="Rhea" id="RHEA:29091"/>
        <dbReference type="Rhea" id="RHEA-COMP:9565"/>
        <dbReference type="Rhea" id="RHEA-COMP:9566"/>
        <dbReference type="ChEBI" id="CHEBI:15378"/>
        <dbReference type="ChEBI" id="CHEBI:16389"/>
        <dbReference type="ChEBI" id="CHEBI:17976"/>
        <dbReference type="ChEBI" id="CHEBI:57540"/>
        <dbReference type="ChEBI" id="CHEBI:57945"/>
        <dbReference type="EC" id="7.1.1.2"/>
    </reaction>
</comment>
<dbReference type="PANTHER" id="PTHR11432:SF3">
    <property type="entry name" value="NADH-UBIQUINONE OXIDOREDUCTASE CHAIN 1"/>
    <property type="match status" value="1"/>
</dbReference>
<dbReference type="GO" id="GO:0008137">
    <property type="term" value="F:NADH dehydrogenase (ubiquinone) activity"/>
    <property type="evidence" value="ECO:0007669"/>
    <property type="project" value="UniProtKB-EC"/>
</dbReference>
<dbReference type="HAMAP" id="MF_01350">
    <property type="entry name" value="NDH1_NuoH"/>
    <property type="match status" value="1"/>
</dbReference>
<dbReference type="Pfam" id="PF00146">
    <property type="entry name" value="NADHdh"/>
    <property type="match status" value="1"/>
</dbReference>
<reference evidence="10" key="1">
    <citation type="submission" date="2022-08" db="EMBL/GenBank/DDBJ databases">
        <authorList>
            <person name="Chen Z."/>
            <person name="Zakrzewska S."/>
            <person name="Hajare H.S."/>
            <person name="Alvarez-Buylla A."/>
            <person name="Abderemane-Ali F."/>
            <person name="Bogan M."/>
            <person name="Ramirez D."/>
            <person name="O'Connell L.A."/>
            <person name="Du Bois J."/>
            <person name="Minor D.L. Jr."/>
        </authorList>
    </citation>
    <scope>NUCLEOTIDE SEQUENCE</scope>
</reference>
<dbReference type="InterPro" id="IPR018086">
    <property type="entry name" value="NADH_UbQ_OxRdtase_su1_CS"/>
</dbReference>
<feature type="transmembrane region" description="Helical" evidence="9">
    <location>
        <begin position="158"/>
        <end position="180"/>
    </location>
</feature>
<evidence type="ECO:0000256" key="1">
    <source>
        <dbReference type="ARBA" id="ARBA00004141"/>
    </source>
</evidence>
<gene>
    <name evidence="10" type="primary">ND1</name>
</gene>
<proteinExistence type="inferred from homology"/>
<dbReference type="PANTHER" id="PTHR11432">
    <property type="entry name" value="NADH DEHYDROGENASE SUBUNIT 1"/>
    <property type="match status" value="1"/>
</dbReference>
<evidence type="ECO:0000256" key="3">
    <source>
        <dbReference type="ARBA" id="ARBA00021009"/>
    </source>
</evidence>
<evidence type="ECO:0000256" key="2">
    <source>
        <dbReference type="ARBA" id="ARBA00010535"/>
    </source>
</evidence>
<keyword evidence="8" id="KW-0830">Ubiquinone</keyword>
<name>A0A9E8D0B9_9ECHI</name>
<dbReference type="AlphaFoldDB" id="A0A9E8D0B9"/>
<sequence length="332" mass="36875">MLFLSEIVDGLASLIIIINFLGILVPVLLAVALLTLLERKVIGYMQFRKGPNLVGPWGVLQPIADGLKLFIKESIKPSNASPLLFLVSPVSFFFIAVLLWGVIPVYASGLNITPSLLFIITFSSLSVYAVLGSGWASNSKYALLGAIRGVAQTVSYEVSFGLILLPLVFLSGGWSFSGIVEVQESLWMVIPLFPLFIMWYISSLAETNRAPFDLTEGESELVSGYNVEYAGAPFALFFIGEYANIILMNVISVILFLGAEAPFEFLIWGVGIVIIKVVFLIFSFLWVRSSFPRIRYDQLMMVMWKGFLPLSISFLLSYYIIIYLWAGSPSYY</sequence>
<feature type="transmembrane region" description="Helical" evidence="9">
    <location>
        <begin position="115"/>
        <end position="137"/>
    </location>
</feature>
<dbReference type="PROSITE" id="PS00668">
    <property type="entry name" value="COMPLEX1_ND1_2"/>
    <property type="match status" value="1"/>
</dbReference>
<evidence type="ECO:0000256" key="7">
    <source>
        <dbReference type="RuleBase" id="RU000471"/>
    </source>
</evidence>
<keyword evidence="8 10" id="KW-0496">Mitochondrion</keyword>
<feature type="transmembrane region" description="Helical" evidence="9">
    <location>
        <begin position="234"/>
        <end position="259"/>
    </location>
</feature>
<keyword evidence="5 9" id="KW-1133">Transmembrane helix</keyword>
<dbReference type="GO" id="GO:0003954">
    <property type="term" value="F:NADH dehydrogenase activity"/>
    <property type="evidence" value="ECO:0007669"/>
    <property type="project" value="TreeGrafter"/>
</dbReference>
<dbReference type="PROSITE" id="PS00667">
    <property type="entry name" value="COMPLEX1_ND1_1"/>
    <property type="match status" value="1"/>
</dbReference>
<evidence type="ECO:0000256" key="5">
    <source>
        <dbReference type="ARBA" id="ARBA00022989"/>
    </source>
</evidence>
<evidence type="ECO:0000256" key="8">
    <source>
        <dbReference type="RuleBase" id="RU000473"/>
    </source>
</evidence>
<evidence type="ECO:0000256" key="4">
    <source>
        <dbReference type="ARBA" id="ARBA00022692"/>
    </source>
</evidence>
<accession>A0A9E8D0B9</accession>
<keyword evidence="7" id="KW-0520">NAD</keyword>
<dbReference type="InterPro" id="IPR001694">
    <property type="entry name" value="NADH_UbQ_OxRdtase_su1/FPO"/>
</dbReference>
<feature type="transmembrane region" description="Helical" evidence="9">
    <location>
        <begin position="83"/>
        <end position="103"/>
    </location>
</feature>
<feature type="transmembrane region" description="Helical" evidence="9">
    <location>
        <begin position="12"/>
        <end position="37"/>
    </location>
</feature>
<feature type="transmembrane region" description="Helical" evidence="9">
    <location>
        <begin position="186"/>
        <end position="205"/>
    </location>
</feature>
<keyword evidence="4 7" id="KW-0812">Transmembrane</keyword>
<protein>
    <recommendedName>
        <fullName evidence="3 8">NADH-ubiquinone oxidoreductase chain 1</fullName>
        <ecNumber evidence="8">7.1.1.2</ecNumber>
    </recommendedName>
</protein>
<feature type="transmembrane region" description="Helical" evidence="9">
    <location>
        <begin position="265"/>
        <end position="287"/>
    </location>
</feature>
<evidence type="ECO:0000256" key="9">
    <source>
        <dbReference type="SAM" id="Phobius"/>
    </source>
</evidence>
<evidence type="ECO:0000313" key="10">
    <source>
        <dbReference type="EMBL" id="UZG65695.1"/>
    </source>
</evidence>
<organism evidence="10">
    <name type="scientific">Amphiura sp. CZ-2022</name>
    <dbReference type="NCBI Taxonomy" id="2993812"/>
    <lineage>
        <taxon>Eukaryota</taxon>
        <taxon>Metazoa</taxon>
        <taxon>Echinodermata</taxon>
        <taxon>Eleutherozoa</taxon>
        <taxon>Asterozoa</taxon>
        <taxon>Ophiuroidea</taxon>
        <taxon>Myophiuroidea</taxon>
        <taxon>Metophiurida</taxon>
        <taxon>Ophintegrida</taxon>
        <taxon>Amphilepidida</taxon>
        <taxon>Ophiurina</taxon>
        <taxon>Gnathophiurina</taxon>
        <taxon>Amphiuroidea</taxon>
        <taxon>Amphiuridae</taxon>
        <taxon>Amphiura</taxon>
    </lineage>
</organism>
<evidence type="ECO:0000256" key="6">
    <source>
        <dbReference type="ARBA" id="ARBA00023136"/>
    </source>
</evidence>
<comment type="subcellular location">
    <subcellularLocation>
        <location evidence="1">Membrane</location>
        <topology evidence="1">Multi-pass membrane protein</topology>
    </subcellularLocation>
    <subcellularLocation>
        <location evidence="7">Mitochondrion inner membrane</location>
        <topology evidence="7">Multi-pass membrane protein</topology>
    </subcellularLocation>
</comment>
<dbReference type="GO" id="GO:0005743">
    <property type="term" value="C:mitochondrial inner membrane"/>
    <property type="evidence" value="ECO:0007669"/>
    <property type="project" value="UniProtKB-SubCell"/>
</dbReference>
<comment type="similarity">
    <text evidence="2 7">Belongs to the complex I subunit 1 family.</text>
</comment>
<dbReference type="EC" id="7.1.1.2" evidence="8"/>
<feature type="transmembrane region" description="Helical" evidence="9">
    <location>
        <begin position="307"/>
        <end position="326"/>
    </location>
</feature>
<geneLocation type="mitochondrion" evidence="10"/>